<dbReference type="AlphaFoldDB" id="A0A9D1JFJ7"/>
<sequence>MNREAVFLEELEAELRRQLEEPVMLRIHRIPRNNGGESLCLTILPPGRRSSPAVPLEPYFFRWSQGQSPGELVRELLGEWRRADRGRELEKLAFGDYQQVKGRIYRMAVNREKNRRLLEGQPWRPFLDWALVCYYRLDQRLIPEATVRIDRSHLKLWGITEEELFRQAMENSRRDLPPQLFSMGELLGVGEEEPPLYVLTNGNRYLGAESITRREALEKIQEKLPGDFYVLPSSIHECLILPDSGQFSKETLNRLVQEINRTQVDSAEVLSDQVYLYRRDLNKLCL</sequence>
<organism evidence="1 2">
    <name type="scientific">Candidatus Egerieimonas intestinavium</name>
    <dbReference type="NCBI Taxonomy" id="2840777"/>
    <lineage>
        <taxon>Bacteria</taxon>
        <taxon>Bacillati</taxon>
        <taxon>Bacillota</taxon>
        <taxon>Clostridia</taxon>
        <taxon>Lachnospirales</taxon>
        <taxon>Lachnospiraceae</taxon>
        <taxon>Lachnospiraceae incertae sedis</taxon>
        <taxon>Candidatus Egerieimonas</taxon>
    </lineage>
</organism>
<dbReference type="InterPro" id="IPR043743">
    <property type="entry name" value="DUF5688"/>
</dbReference>
<protein>
    <submittedName>
        <fullName evidence="1">Uncharacterized protein</fullName>
    </submittedName>
</protein>
<evidence type="ECO:0000313" key="2">
    <source>
        <dbReference type="Proteomes" id="UP000886841"/>
    </source>
</evidence>
<dbReference type="Proteomes" id="UP000886841">
    <property type="component" value="Unassembled WGS sequence"/>
</dbReference>
<comment type="caution">
    <text evidence="1">The sequence shown here is derived from an EMBL/GenBank/DDBJ whole genome shotgun (WGS) entry which is preliminary data.</text>
</comment>
<reference evidence="1" key="1">
    <citation type="submission" date="2020-10" db="EMBL/GenBank/DDBJ databases">
        <authorList>
            <person name="Gilroy R."/>
        </authorList>
    </citation>
    <scope>NUCLEOTIDE SEQUENCE</scope>
    <source>
        <strain evidence="1">ChiSxjej1B13-7041</strain>
    </source>
</reference>
<evidence type="ECO:0000313" key="1">
    <source>
        <dbReference type="EMBL" id="HIR92277.1"/>
    </source>
</evidence>
<dbReference type="Pfam" id="PF18941">
    <property type="entry name" value="DUF5688"/>
    <property type="match status" value="1"/>
</dbReference>
<accession>A0A9D1JFJ7</accession>
<proteinExistence type="predicted"/>
<reference evidence="1" key="2">
    <citation type="journal article" date="2021" name="PeerJ">
        <title>Extensive microbial diversity within the chicken gut microbiome revealed by metagenomics and culture.</title>
        <authorList>
            <person name="Gilroy R."/>
            <person name="Ravi A."/>
            <person name="Getino M."/>
            <person name="Pursley I."/>
            <person name="Horton D.L."/>
            <person name="Alikhan N.F."/>
            <person name="Baker D."/>
            <person name="Gharbi K."/>
            <person name="Hall N."/>
            <person name="Watson M."/>
            <person name="Adriaenssens E.M."/>
            <person name="Foster-Nyarko E."/>
            <person name="Jarju S."/>
            <person name="Secka A."/>
            <person name="Antonio M."/>
            <person name="Oren A."/>
            <person name="Chaudhuri R.R."/>
            <person name="La Ragione R."/>
            <person name="Hildebrand F."/>
            <person name="Pallen M.J."/>
        </authorList>
    </citation>
    <scope>NUCLEOTIDE SEQUENCE</scope>
    <source>
        <strain evidence="1">ChiSxjej1B13-7041</strain>
    </source>
</reference>
<dbReference type="EMBL" id="DVHU01000021">
    <property type="protein sequence ID" value="HIR92277.1"/>
    <property type="molecule type" value="Genomic_DNA"/>
</dbReference>
<gene>
    <name evidence="1" type="ORF">IAB98_02495</name>
</gene>
<name>A0A9D1JFJ7_9FIRM</name>